<comment type="caution">
    <text evidence="1">The sequence shown here is derived from an EMBL/GenBank/DDBJ whole genome shotgun (WGS) entry which is preliminary data.</text>
</comment>
<accession>X0VQQ6</accession>
<gene>
    <name evidence="1" type="ORF">S01H1_47331</name>
</gene>
<name>X0VQQ6_9ZZZZ</name>
<protein>
    <submittedName>
        <fullName evidence="1">Uncharacterized protein</fullName>
    </submittedName>
</protein>
<feature type="non-terminal residue" evidence="1">
    <location>
        <position position="1"/>
    </location>
</feature>
<reference evidence="1" key="1">
    <citation type="journal article" date="2014" name="Front. Microbiol.">
        <title>High frequency of phylogenetically diverse reductive dehalogenase-homologous genes in deep subseafloor sedimentary metagenomes.</title>
        <authorList>
            <person name="Kawai M."/>
            <person name="Futagami T."/>
            <person name="Toyoda A."/>
            <person name="Takaki Y."/>
            <person name="Nishi S."/>
            <person name="Hori S."/>
            <person name="Arai W."/>
            <person name="Tsubouchi T."/>
            <person name="Morono Y."/>
            <person name="Uchiyama I."/>
            <person name="Ito T."/>
            <person name="Fujiyama A."/>
            <person name="Inagaki F."/>
            <person name="Takami H."/>
        </authorList>
    </citation>
    <scope>NUCLEOTIDE SEQUENCE</scope>
    <source>
        <strain evidence="1">Expedition CK06-06</strain>
    </source>
</reference>
<organism evidence="1">
    <name type="scientific">marine sediment metagenome</name>
    <dbReference type="NCBI Taxonomy" id="412755"/>
    <lineage>
        <taxon>unclassified sequences</taxon>
        <taxon>metagenomes</taxon>
        <taxon>ecological metagenomes</taxon>
    </lineage>
</organism>
<dbReference type="AlphaFoldDB" id="X0VQQ6"/>
<sequence length="35" mass="3719">GLNSPLVFEDCGIQRASIRSANYPGENATVSIPLE</sequence>
<proteinExistence type="predicted"/>
<evidence type="ECO:0000313" key="1">
    <source>
        <dbReference type="EMBL" id="GAG20734.1"/>
    </source>
</evidence>
<dbReference type="EMBL" id="BARS01030346">
    <property type="protein sequence ID" value="GAG20734.1"/>
    <property type="molecule type" value="Genomic_DNA"/>
</dbReference>